<dbReference type="InterPro" id="IPR009752">
    <property type="entry name" value="Phage_Mu_GpJ"/>
</dbReference>
<name>A0AA42VGP7_AERCA</name>
<evidence type="ECO:0000313" key="1">
    <source>
        <dbReference type="EMBL" id="MDH1900297.1"/>
    </source>
</evidence>
<proteinExistence type="predicted"/>
<gene>
    <name evidence="1" type="ORF">N5I07_22660</name>
</gene>
<dbReference type="Pfam" id="PF07030">
    <property type="entry name" value="Phage_Mu_Gp36"/>
    <property type="match status" value="1"/>
</dbReference>
<dbReference type="EMBL" id="JAOCFT010000002">
    <property type="protein sequence ID" value="MDH1900297.1"/>
    <property type="molecule type" value="Genomic_DNA"/>
</dbReference>
<dbReference type="AlphaFoldDB" id="A0AA42VGP7"/>
<organism evidence="1 2">
    <name type="scientific">Aeromonas caviae</name>
    <name type="common">Aeromonas punctata</name>
    <dbReference type="NCBI Taxonomy" id="648"/>
    <lineage>
        <taxon>Bacteria</taxon>
        <taxon>Pseudomonadati</taxon>
        <taxon>Pseudomonadota</taxon>
        <taxon>Gammaproteobacteria</taxon>
        <taxon>Aeromonadales</taxon>
        <taxon>Aeromonadaceae</taxon>
        <taxon>Aeromonas</taxon>
    </lineage>
</organism>
<sequence length="138" mass="14562">MSYASVSDMVTRFGEAELLRLAMTPAGELDDAAITVALQDASALIDGYLAGRYPLPLAHVPSALVPICADIARHRLYGEQAPEQIAKRYEAALAFLKSVGKGELALGLAADGEQVESQNLAQLQSDGRIFGRGTGGFL</sequence>
<protein>
    <submittedName>
        <fullName evidence="1">DUF1320 family protein</fullName>
    </submittedName>
</protein>
<comment type="caution">
    <text evidence="1">The sequence shown here is derived from an EMBL/GenBank/DDBJ whole genome shotgun (WGS) entry which is preliminary data.</text>
</comment>
<reference evidence="1" key="1">
    <citation type="submission" date="2022-09" db="EMBL/GenBank/DDBJ databases">
        <title>Intensive care unit water sources are persistently colonized with multi-drug resistant bacteria and are the site of extensive horizontal gene transfer of antibiotic resistance genes.</title>
        <authorList>
            <person name="Diorio-Toth L."/>
        </authorList>
    </citation>
    <scope>NUCLEOTIDE SEQUENCE</scope>
    <source>
        <strain evidence="1">GD03796</strain>
    </source>
</reference>
<dbReference type="RefSeq" id="WP_210538343.1">
    <property type="nucleotide sequence ID" value="NZ_CP100393.1"/>
</dbReference>
<evidence type="ECO:0000313" key="2">
    <source>
        <dbReference type="Proteomes" id="UP001160758"/>
    </source>
</evidence>
<accession>A0AA42VGP7</accession>
<dbReference type="Proteomes" id="UP001160758">
    <property type="component" value="Unassembled WGS sequence"/>
</dbReference>